<evidence type="ECO:0000313" key="1">
    <source>
        <dbReference type="EMBL" id="KAK1293914.1"/>
    </source>
</evidence>
<dbReference type="EMBL" id="JAUJYO010000016">
    <property type="protein sequence ID" value="KAK1293914.1"/>
    <property type="molecule type" value="Genomic_DNA"/>
</dbReference>
<gene>
    <name evidence="1" type="ORF">QJS10_CPA16g00826</name>
</gene>
<evidence type="ECO:0000313" key="2">
    <source>
        <dbReference type="Proteomes" id="UP001180020"/>
    </source>
</evidence>
<dbReference type="Gene3D" id="3.30.70.100">
    <property type="match status" value="1"/>
</dbReference>
<reference evidence="1" key="2">
    <citation type="submission" date="2023-06" db="EMBL/GenBank/DDBJ databases">
        <authorList>
            <person name="Ma L."/>
            <person name="Liu K.-W."/>
            <person name="Li Z."/>
            <person name="Hsiao Y.-Y."/>
            <person name="Qi Y."/>
            <person name="Fu T."/>
            <person name="Tang G."/>
            <person name="Zhang D."/>
            <person name="Sun W.-H."/>
            <person name="Liu D.-K."/>
            <person name="Li Y."/>
            <person name="Chen G.-Z."/>
            <person name="Liu X.-D."/>
            <person name="Liao X.-Y."/>
            <person name="Jiang Y.-T."/>
            <person name="Yu X."/>
            <person name="Hao Y."/>
            <person name="Huang J."/>
            <person name="Zhao X.-W."/>
            <person name="Ke S."/>
            <person name="Chen Y.-Y."/>
            <person name="Wu W.-L."/>
            <person name="Hsu J.-L."/>
            <person name="Lin Y.-F."/>
            <person name="Huang M.-D."/>
            <person name="Li C.-Y."/>
            <person name="Huang L."/>
            <person name="Wang Z.-W."/>
            <person name="Zhao X."/>
            <person name="Zhong W.-Y."/>
            <person name="Peng D.-H."/>
            <person name="Ahmad S."/>
            <person name="Lan S."/>
            <person name="Zhang J.-S."/>
            <person name="Tsai W.-C."/>
            <person name="Van De Peer Y."/>
            <person name="Liu Z.-J."/>
        </authorList>
    </citation>
    <scope>NUCLEOTIDE SEQUENCE</scope>
    <source>
        <strain evidence="1">CP</strain>
        <tissue evidence="1">Leaves</tissue>
    </source>
</reference>
<proteinExistence type="predicted"/>
<dbReference type="Proteomes" id="UP001180020">
    <property type="component" value="Unassembled WGS sequence"/>
</dbReference>
<name>A0AAV9CZK2_ACOCL</name>
<sequence>MKTKVTAEAIEDHKQSPCLTLRLAEDLSMPIVQEIVFSTNFGRQHCQQRVSQVVSKMNTGLLDYMMDLQDKTVTITGLVDTKNKNKKAQWRYTDPKQRKKNRSDSCLFRPSCFG</sequence>
<comment type="caution">
    <text evidence="1">The sequence shown here is derived from an EMBL/GenBank/DDBJ whole genome shotgun (WGS) entry which is preliminary data.</text>
</comment>
<accession>A0AAV9CZK2</accession>
<keyword evidence="2" id="KW-1185">Reference proteome</keyword>
<protein>
    <submittedName>
        <fullName evidence="1">Uncharacterized protein</fullName>
    </submittedName>
</protein>
<reference evidence="1" key="1">
    <citation type="journal article" date="2023" name="Nat. Commun.">
        <title>Diploid and tetraploid genomes of Acorus and the evolution of monocots.</title>
        <authorList>
            <person name="Ma L."/>
            <person name="Liu K.W."/>
            <person name="Li Z."/>
            <person name="Hsiao Y.Y."/>
            <person name="Qi Y."/>
            <person name="Fu T."/>
            <person name="Tang G.D."/>
            <person name="Zhang D."/>
            <person name="Sun W.H."/>
            <person name="Liu D.K."/>
            <person name="Li Y."/>
            <person name="Chen G.Z."/>
            <person name="Liu X.D."/>
            <person name="Liao X.Y."/>
            <person name="Jiang Y.T."/>
            <person name="Yu X."/>
            <person name="Hao Y."/>
            <person name="Huang J."/>
            <person name="Zhao X.W."/>
            <person name="Ke S."/>
            <person name="Chen Y.Y."/>
            <person name="Wu W.L."/>
            <person name="Hsu J.L."/>
            <person name="Lin Y.F."/>
            <person name="Huang M.D."/>
            <person name="Li C.Y."/>
            <person name="Huang L."/>
            <person name="Wang Z.W."/>
            <person name="Zhao X."/>
            <person name="Zhong W.Y."/>
            <person name="Peng D.H."/>
            <person name="Ahmad S."/>
            <person name="Lan S."/>
            <person name="Zhang J.S."/>
            <person name="Tsai W.C."/>
            <person name="Van de Peer Y."/>
            <person name="Liu Z.J."/>
        </authorList>
    </citation>
    <scope>NUCLEOTIDE SEQUENCE</scope>
    <source>
        <strain evidence="1">CP</strain>
    </source>
</reference>
<dbReference type="AlphaFoldDB" id="A0AAV9CZK2"/>
<organism evidence="1 2">
    <name type="scientific">Acorus calamus</name>
    <name type="common">Sweet flag</name>
    <dbReference type="NCBI Taxonomy" id="4465"/>
    <lineage>
        <taxon>Eukaryota</taxon>
        <taxon>Viridiplantae</taxon>
        <taxon>Streptophyta</taxon>
        <taxon>Embryophyta</taxon>
        <taxon>Tracheophyta</taxon>
        <taxon>Spermatophyta</taxon>
        <taxon>Magnoliopsida</taxon>
        <taxon>Liliopsida</taxon>
        <taxon>Acoraceae</taxon>
        <taxon>Acorus</taxon>
    </lineage>
</organism>